<evidence type="ECO:0000313" key="9">
    <source>
        <dbReference type="Proteomes" id="UP001499930"/>
    </source>
</evidence>
<feature type="domain" description="N-acetylmuramoyl-L-alanine amidase" evidence="7">
    <location>
        <begin position="243"/>
        <end position="376"/>
    </location>
</feature>
<feature type="region of interest" description="Disordered" evidence="5">
    <location>
        <begin position="210"/>
        <end position="237"/>
    </location>
</feature>
<dbReference type="EMBL" id="BAAAWD010000012">
    <property type="protein sequence ID" value="GAA3015617.1"/>
    <property type="molecule type" value="Genomic_DNA"/>
</dbReference>
<feature type="signal peptide" evidence="6">
    <location>
        <begin position="1"/>
        <end position="31"/>
    </location>
</feature>
<dbReference type="Pfam" id="PF01510">
    <property type="entry name" value="Amidase_2"/>
    <property type="match status" value="1"/>
</dbReference>
<dbReference type="SUPFAM" id="SSF53955">
    <property type="entry name" value="Lysozyme-like"/>
    <property type="match status" value="1"/>
</dbReference>
<evidence type="ECO:0000256" key="2">
    <source>
        <dbReference type="ARBA" id="ARBA00011901"/>
    </source>
</evidence>
<evidence type="ECO:0000256" key="3">
    <source>
        <dbReference type="ARBA" id="ARBA00022801"/>
    </source>
</evidence>
<evidence type="ECO:0000256" key="6">
    <source>
        <dbReference type="SAM" id="SignalP"/>
    </source>
</evidence>
<name>A0ABN3Y962_9ACTN</name>
<feature type="region of interest" description="Disordered" evidence="5">
    <location>
        <begin position="415"/>
        <end position="434"/>
    </location>
</feature>
<dbReference type="Gene3D" id="1.10.530.10">
    <property type="match status" value="1"/>
</dbReference>
<evidence type="ECO:0000313" key="8">
    <source>
        <dbReference type="EMBL" id="GAA3015617.1"/>
    </source>
</evidence>
<dbReference type="Pfam" id="PF25275">
    <property type="entry name" value="Golvesin_C"/>
    <property type="match status" value="1"/>
</dbReference>
<accession>A0ABN3Y962</accession>
<dbReference type="RefSeq" id="WP_344898305.1">
    <property type="nucleotide sequence ID" value="NZ_BAAAWD010000012.1"/>
</dbReference>
<organism evidence="8 9">
    <name type="scientific">Streptosporangium longisporum</name>
    <dbReference type="NCBI Taxonomy" id="46187"/>
    <lineage>
        <taxon>Bacteria</taxon>
        <taxon>Bacillati</taxon>
        <taxon>Actinomycetota</taxon>
        <taxon>Actinomycetes</taxon>
        <taxon>Streptosporangiales</taxon>
        <taxon>Streptosporangiaceae</taxon>
        <taxon>Streptosporangium</taxon>
    </lineage>
</organism>
<dbReference type="Proteomes" id="UP001499930">
    <property type="component" value="Unassembled WGS sequence"/>
</dbReference>
<dbReference type="CDD" id="cd14488">
    <property type="entry name" value="CBM6-CBM35-CBM36_like_2"/>
    <property type="match status" value="1"/>
</dbReference>
<keyword evidence="9" id="KW-1185">Reference proteome</keyword>
<sequence length="528" mass="55561">MQNARPRSHRRSAAVLSAVLTVLLTAPVQTASAGTASARTVSADTVSAGTAAVRTAGPLADAFARAAETYDVPRDLLVALAYAETHLDGHGGEPSASGGYGVMHLVSNPTARVLERAAELTGQPAAALRENDAANIRGGAAVLRSHADALGLDATARKDAGRWYRAVAEYGNASGPETARLYADTVYDLLGSGVRATVAGGEVVTVPPTELRADRGPHEGLREAAPPPASPDHPGARWVAAHAGNRTAAGRPGTHRIDRVVVHVTQGAYAGAISWFQNPAARVSAHYVVRSSDGQITQTVRDRDVAWHAGNWSYNTRSIGIEHEGFVSDASWFTDAMYRASAALTRAVCDRYGIPKDRAHIIGHNQVPGATHSDPGSKWDWARYMRYVTGNTAPWSATVDNSTSGAFTASASWSSASTAGRHGPDHRRARPATSSDVARYRFAVPSAGTYRVEVWYPAAPGHNSAAPYVVATSSGSRTVHVDQRTGGGAWRSIGAFALKRGTYDAVGVSRWTSGKGLVVADAVRLTRL</sequence>
<dbReference type="PANTHER" id="PTHR30417">
    <property type="entry name" value="N-ACETYLMURAMOYL-L-ALANINE AMIDASE AMID"/>
    <property type="match status" value="1"/>
</dbReference>
<protein>
    <recommendedName>
        <fullName evidence="2">N-acetylmuramoyl-L-alanine amidase</fullName>
        <ecNumber evidence="2">3.5.1.28</ecNumber>
    </recommendedName>
</protein>
<comment type="catalytic activity">
    <reaction evidence="1">
        <text>Hydrolyzes the link between N-acetylmuramoyl residues and L-amino acid residues in certain cell-wall glycopeptides.</text>
        <dbReference type="EC" id="3.5.1.28"/>
    </reaction>
</comment>
<dbReference type="CDD" id="cd06583">
    <property type="entry name" value="PGRP"/>
    <property type="match status" value="1"/>
</dbReference>
<dbReference type="InterPro" id="IPR033803">
    <property type="entry name" value="CBD-like_Golvesin-Xly"/>
</dbReference>
<keyword evidence="6" id="KW-0732">Signal</keyword>
<dbReference type="InterPro" id="IPR036505">
    <property type="entry name" value="Amidase/PGRP_sf"/>
</dbReference>
<evidence type="ECO:0000259" key="7">
    <source>
        <dbReference type="SMART" id="SM00644"/>
    </source>
</evidence>
<keyword evidence="4" id="KW-0961">Cell wall biogenesis/degradation</keyword>
<dbReference type="InterPro" id="IPR051206">
    <property type="entry name" value="NAMLAA_amidase_2"/>
</dbReference>
<evidence type="ECO:0000256" key="1">
    <source>
        <dbReference type="ARBA" id="ARBA00001561"/>
    </source>
</evidence>
<evidence type="ECO:0000256" key="4">
    <source>
        <dbReference type="ARBA" id="ARBA00023316"/>
    </source>
</evidence>
<dbReference type="EC" id="3.5.1.28" evidence="2"/>
<dbReference type="InterPro" id="IPR002502">
    <property type="entry name" value="Amidase_domain"/>
</dbReference>
<feature type="chain" id="PRO_5047243719" description="N-acetylmuramoyl-L-alanine amidase" evidence="6">
    <location>
        <begin position="32"/>
        <end position="528"/>
    </location>
</feature>
<dbReference type="SUPFAM" id="SSF55846">
    <property type="entry name" value="N-acetylmuramoyl-L-alanine amidase-like"/>
    <property type="match status" value="1"/>
</dbReference>
<gene>
    <name evidence="8" type="ORF">GCM10017559_43930</name>
</gene>
<comment type="caution">
    <text evidence="8">The sequence shown here is derived from an EMBL/GenBank/DDBJ whole genome shotgun (WGS) entry which is preliminary data.</text>
</comment>
<reference evidence="8 9" key="1">
    <citation type="journal article" date="2019" name="Int. J. Syst. Evol. Microbiol.">
        <title>The Global Catalogue of Microorganisms (GCM) 10K type strain sequencing project: providing services to taxonomists for standard genome sequencing and annotation.</title>
        <authorList>
            <consortium name="The Broad Institute Genomics Platform"/>
            <consortium name="The Broad Institute Genome Sequencing Center for Infectious Disease"/>
            <person name="Wu L."/>
            <person name="Ma J."/>
        </authorList>
    </citation>
    <scope>NUCLEOTIDE SEQUENCE [LARGE SCALE GENOMIC DNA]</scope>
    <source>
        <strain evidence="8 9">JCM 3106</strain>
    </source>
</reference>
<evidence type="ECO:0000256" key="5">
    <source>
        <dbReference type="SAM" id="MobiDB-lite"/>
    </source>
</evidence>
<feature type="compositionally biased region" description="Basic and acidic residues" evidence="5">
    <location>
        <begin position="211"/>
        <end position="222"/>
    </location>
</feature>
<dbReference type="Gene3D" id="3.40.80.10">
    <property type="entry name" value="Peptidoglycan recognition protein-like"/>
    <property type="match status" value="1"/>
</dbReference>
<dbReference type="SMART" id="SM00644">
    <property type="entry name" value="Ami_2"/>
    <property type="match status" value="1"/>
</dbReference>
<keyword evidence="3" id="KW-0378">Hydrolase</keyword>
<proteinExistence type="predicted"/>
<dbReference type="InterPro" id="IPR023346">
    <property type="entry name" value="Lysozyme-like_dom_sf"/>
</dbReference>
<dbReference type="PANTHER" id="PTHR30417:SF1">
    <property type="entry name" value="N-ACETYLMURAMOYL-L-ALANINE AMIDASE AMID"/>
    <property type="match status" value="1"/>
</dbReference>